<dbReference type="KEGG" id="orm:HTY61_10540"/>
<name>A0A6N1VIR8_9HYPH</name>
<sequence>MHIIEPSASSRAMLAGMTLVATGRFARDAREIRMCAPVPRWLTLSEGAALRDAAYCSSAKVTLTVTE</sequence>
<proteinExistence type="predicted"/>
<dbReference type="AlphaFoldDB" id="A0A6N1VIR8"/>
<dbReference type="Proteomes" id="UP000509367">
    <property type="component" value="Chromosome"/>
</dbReference>
<protein>
    <submittedName>
        <fullName evidence="1">Uncharacterized protein</fullName>
    </submittedName>
</protein>
<evidence type="ECO:0000313" key="1">
    <source>
        <dbReference type="EMBL" id="QKV18857.1"/>
    </source>
</evidence>
<dbReference type="EMBL" id="CP054836">
    <property type="protein sequence ID" value="QKV18857.1"/>
    <property type="molecule type" value="Genomic_DNA"/>
</dbReference>
<dbReference type="RefSeq" id="WP_175276750.1">
    <property type="nucleotide sequence ID" value="NZ_CP054836.1"/>
</dbReference>
<evidence type="ECO:0000313" key="2">
    <source>
        <dbReference type="Proteomes" id="UP000509367"/>
    </source>
</evidence>
<reference evidence="1 2" key="1">
    <citation type="submission" date="2020-06" db="EMBL/GenBank/DDBJ databases">
        <title>Oricola thermophila sp. nov. isolated from a tidal sediments.</title>
        <authorList>
            <person name="Kwon K.K."/>
            <person name="Yang S.-H."/>
            <person name="Park M.-J."/>
        </authorList>
    </citation>
    <scope>NUCLEOTIDE SEQUENCE [LARGE SCALE GENOMIC DNA]</scope>
    <source>
        <strain evidence="1 2">MEBiC13590</strain>
    </source>
</reference>
<accession>A0A6N1VIR8</accession>
<gene>
    <name evidence="1" type="ORF">HTY61_10540</name>
</gene>
<keyword evidence="2" id="KW-1185">Reference proteome</keyword>
<organism evidence="1 2">
    <name type="scientific">Oricola thermophila</name>
    <dbReference type="NCBI Taxonomy" id="2742145"/>
    <lineage>
        <taxon>Bacteria</taxon>
        <taxon>Pseudomonadati</taxon>
        <taxon>Pseudomonadota</taxon>
        <taxon>Alphaproteobacteria</taxon>
        <taxon>Hyphomicrobiales</taxon>
        <taxon>Ahrensiaceae</taxon>
        <taxon>Oricola</taxon>
    </lineage>
</organism>